<dbReference type="GO" id="GO:0012505">
    <property type="term" value="C:endomembrane system"/>
    <property type="evidence" value="ECO:0007669"/>
    <property type="project" value="UniProtKB-SubCell"/>
</dbReference>
<keyword evidence="9" id="KW-0830">Ubiquinone</keyword>
<sequence length="504" mass="55378">MSNVYLIFCGLMLACPFFALFLCSVLTLSSQIAARCAGYLMGAGFLVGVGLLSYISWFNDSVTSLFITINPLNVLLSCLVLLVSFIVHRFSLRYMHGDRLYRRFFLLLSALTLTVLLMVLADNLYLFWGSWTLSNAFLVMLMVHKKEWIASRQSGLLAFYTLGLGSILLLVGLILLAVSDATCSLDVVNQLKTDHIFLHSVSLGLIVVAALTQCGLFPFHRWLISSLNSPTPVSALMHAGLVNGGGILLVKFAPLMMAQQGLLYVLFIVGAVSAILGTVWKLMQHDIKRMLACSTMAQMGFMMMQCGVGLFAAAIAHLCWHGLFKAYQFLSSGSAVKQQKSAVVELPASFMMVVISFVGGLLAMSTFAWATNKSFTIFDASTFVLFFAFIAGSQLMLTWIRTYRTLFSGVTGLVLAALSGLMYGMSIHLVECLIPGISTLQAPQLSTVHWVIMSLFGFLWLAFNFGLYQKSGQSKLGCWLYMTLFNSSQPSAKTVTALRSDYNY</sequence>
<evidence type="ECO:0000313" key="9">
    <source>
        <dbReference type="EMBL" id="KTD81900.1"/>
    </source>
</evidence>
<keyword evidence="4 6" id="KW-0472">Membrane</keyword>
<keyword evidence="10" id="KW-1185">Reference proteome</keyword>
<dbReference type="InterPro" id="IPR001750">
    <property type="entry name" value="ND/Mrp_TM"/>
</dbReference>
<name>A0A0W1AKK8_9GAMM</name>
<gene>
    <name evidence="9" type="ORF">Lwor_0203</name>
</gene>
<organism evidence="9 10">
    <name type="scientific">Legionella worsleiensis</name>
    <dbReference type="NCBI Taxonomy" id="45076"/>
    <lineage>
        <taxon>Bacteria</taxon>
        <taxon>Pseudomonadati</taxon>
        <taxon>Pseudomonadota</taxon>
        <taxon>Gammaproteobacteria</taxon>
        <taxon>Legionellales</taxon>
        <taxon>Legionellaceae</taxon>
        <taxon>Legionella</taxon>
    </lineage>
</organism>
<accession>A0A0W1AKK8</accession>
<feature type="transmembrane region" description="Helical" evidence="6">
    <location>
        <begin position="196"/>
        <end position="219"/>
    </location>
</feature>
<comment type="subcellular location">
    <subcellularLocation>
        <location evidence="1">Endomembrane system</location>
        <topology evidence="1">Multi-pass membrane protein</topology>
    </subcellularLocation>
    <subcellularLocation>
        <location evidence="5">Membrane</location>
        <topology evidence="5">Multi-pass membrane protein</topology>
    </subcellularLocation>
</comment>
<dbReference type="InterPro" id="IPR003945">
    <property type="entry name" value="NU5C-like"/>
</dbReference>
<feature type="transmembrane region" description="Helical" evidence="6">
    <location>
        <begin position="155"/>
        <end position="176"/>
    </location>
</feature>
<dbReference type="InterPro" id="IPR001516">
    <property type="entry name" value="Proton_antipo_N"/>
</dbReference>
<feature type="transmembrane region" description="Helical" evidence="6">
    <location>
        <begin position="36"/>
        <end position="58"/>
    </location>
</feature>
<dbReference type="EMBL" id="LNZC01000002">
    <property type="protein sequence ID" value="KTD81900.1"/>
    <property type="molecule type" value="Genomic_DNA"/>
</dbReference>
<feature type="transmembrane region" description="Helical" evidence="6">
    <location>
        <begin position="406"/>
        <end position="426"/>
    </location>
</feature>
<dbReference type="PRINTS" id="PR01434">
    <property type="entry name" value="NADHDHGNASE5"/>
</dbReference>
<evidence type="ECO:0000256" key="4">
    <source>
        <dbReference type="ARBA" id="ARBA00023136"/>
    </source>
</evidence>
<dbReference type="STRING" id="45076.Lwor_0203"/>
<feature type="domain" description="NADH:quinone oxidoreductase/Mrp antiporter transmembrane" evidence="7">
    <location>
        <begin position="121"/>
        <end position="343"/>
    </location>
</feature>
<dbReference type="Pfam" id="PF00662">
    <property type="entry name" value="Proton_antipo_N"/>
    <property type="match status" value="1"/>
</dbReference>
<evidence type="ECO:0000313" key="10">
    <source>
        <dbReference type="Proteomes" id="UP000054662"/>
    </source>
</evidence>
<dbReference type="OrthoDB" id="9768329at2"/>
<evidence type="ECO:0000256" key="2">
    <source>
        <dbReference type="ARBA" id="ARBA00022692"/>
    </source>
</evidence>
<feature type="transmembrane region" description="Helical" evidence="6">
    <location>
        <begin position="100"/>
        <end position="119"/>
    </location>
</feature>
<comment type="caution">
    <text evidence="9">The sequence shown here is derived from an EMBL/GenBank/DDBJ whole genome shotgun (WGS) entry which is preliminary data.</text>
</comment>
<dbReference type="GO" id="GO:0042773">
    <property type="term" value="P:ATP synthesis coupled electron transport"/>
    <property type="evidence" value="ECO:0007669"/>
    <property type="project" value="InterPro"/>
</dbReference>
<evidence type="ECO:0000256" key="3">
    <source>
        <dbReference type="ARBA" id="ARBA00022989"/>
    </source>
</evidence>
<feature type="transmembrane region" description="Helical" evidence="6">
    <location>
        <begin position="125"/>
        <end position="143"/>
    </location>
</feature>
<dbReference type="PATRIC" id="fig|45076.6.peg.221"/>
<evidence type="ECO:0000256" key="6">
    <source>
        <dbReference type="SAM" id="Phobius"/>
    </source>
</evidence>
<protein>
    <submittedName>
        <fullName evidence="9">NADH-ubiquinone oxidoreductase chain 5</fullName>
    </submittedName>
</protein>
<dbReference type="RefSeq" id="WP_058491922.1">
    <property type="nucleotide sequence ID" value="NZ_CBCRUR010000002.1"/>
</dbReference>
<keyword evidence="3 6" id="KW-1133">Transmembrane helix</keyword>
<feature type="transmembrane region" description="Helical" evidence="6">
    <location>
        <begin position="447"/>
        <end position="468"/>
    </location>
</feature>
<dbReference type="Proteomes" id="UP000054662">
    <property type="component" value="Unassembled WGS sequence"/>
</dbReference>
<feature type="transmembrane region" description="Helical" evidence="6">
    <location>
        <begin position="382"/>
        <end position="400"/>
    </location>
</feature>
<feature type="transmembrane region" description="Helical" evidence="6">
    <location>
        <begin position="64"/>
        <end position="88"/>
    </location>
</feature>
<feature type="transmembrane region" description="Helical" evidence="6">
    <location>
        <begin position="262"/>
        <end position="280"/>
    </location>
</feature>
<dbReference type="Pfam" id="PF00361">
    <property type="entry name" value="Proton_antipo_M"/>
    <property type="match status" value="1"/>
</dbReference>
<dbReference type="GO" id="GO:0016020">
    <property type="term" value="C:membrane"/>
    <property type="evidence" value="ECO:0007669"/>
    <property type="project" value="UniProtKB-SubCell"/>
</dbReference>
<evidence type="ECO:0000259" key="8">
    <source>
        <dbReference type="Pfam" id="PF00662"/>
    </source>
</evidence>
<keyword evidence="2 5" id="KW-0812">Transmembrane</keyword>
<dbReference type="PANTHER" id="PTHR42829:SF1">
    <property type="entry name" value="INORGANIC CARBON TRANSPORTER SUBUNIT DABB-RELATED"/>
    <property type="match status" value="1"/>
</dbReference>
<dbReference type="GO" id="GO:0003954">
    <property type="term" value="F:NADH dehydrogenase activity"/>
    <property type="evidence" value="ECO:0007669"/>
    <property type="project" value="TreeGrafter"/>
</dbReference>
<evidence type="ECO:0000256" key="5">
    <source>
        <dbReference type="RuleBase" id="RU000320"/>
    </source>
</evidence>
<reference evidence="9 10" key="1">
    <citation type="submission" date="2015-11" db="EMBL/GenBank/DDBJ databases">
        <title>Genomic analysis of 38 Legionella species identifies large and diverse effector repertoires.</title>
        <authorList>
            <person name="Burstein D."/>
            <person name="Amaro F."/>
            <person name="Zusman T."/>
            <person name="Lifshitz Z."/>
            <person name="Cohen O."/>
            <person name="Gilbert J.A."/>
            <person name="Pupko T."/>
            <person name="Shuman H.A."/>
            <person name="Segal G."/>
        </authorList>
    </citation>
    <scope>NUCLEOTIDE SEQUENCE [LARGE SCALE GENOMIC DNA]</scope>
    <source>
        <strain evidence="9 10">ATCC 49508</strain>
    </source>
</reference>
<dbReference type="AlphaFoldDB" id="A0A0W1AKK8"/>
<feature type="domain" description="NADH-Ubiquinone oxidoreductase (complex I) chain 5 N-terminal" evidence="8">
    <location>
        <begin position="64"/>
        <end position="105"/>
    </location>
</feature>
<feature type="transmembrane region" description="Helical" evidence="6">
    <location>
        <begin position="350"/>
        <end position="370"/>
    </location>
</feature>
<dbReference type="PANTHER" id="PTHR42829">
    <property type="entry name" value="NADH-UBIQUINONE OXIDOREDUCTASE CHAIN 5"/>
    <property type="match status" value="1"/>
</dbReference>
<feature type="transmembrane region" description="Helical" evidence="6">
    <location>
        <begin position="6"/>
        <end position="29"/>
    </location>
</feature>
<dbReference type="GO" id="GO:0015990">
    <property type="term" value="P:electron transport coupled proton transport"/>
    <property type="evidence" value="ECO:0007669"/>
    <property type="project" value="TreeGrafter"/>
</dbReference>
<dbReference type="GO" id="GO:0008137">
    <property type="term" value="F:NADH dehydrogenase (ubiquinone) activity"/>
    <property type="evidence" value="ECO:0007669"/>
    <property type="project" value="InterPro"/>
</dbReference>
<proteinExistence type="predicted"/>
<feature type="transmembrane region" description="Helical" evidence="6">
    <location>
        <begin position="301"/>
        <end position="323"/>
    </location>
</feature>
<evidence type="ECO:0000256" key="1">
    <source>
        <dbReference type="ARBA" id="ARBA00004127"/>
    </source>
</evidence>
<evidence type="ECO:0000259" key="7">
    <source>
        <dbReference type="Pfam" id="PF00361"/>
    </source>
</evidence>